<sequence>MGMDINARSLRFNISPVKVACPFVLMDMANPSIVIKINMPAHIIVLKETAGEDCLEKNVAFGSRGYESNKPEKNPEYSKPAEQKDEVAPDALEASLHLSPGSSSREEHLEARERDNVGISIPPSLRLNQ</sequence>
<keyword evidence="3" id="KW-1185">Reference proteome</keyword>
<dbReference type="EMBL" id="JAXIOK010000012">
    <property type="protein sequence ID" value="KAK4758198.1"/>
    <property type="molecule type" value="Genomic_DNA"/>
</dbReference>
<evidence type="ECO:0000256" key="1">
    <source>
        <dbReference type="SAM" id="MobiDB-lite"/>
    </source>
</evidence>
<name>A0AAN7K5V2_9MYRT</name>
<proteinExistence type="predicted"/>
<feature type="region of interest" description="Disordered" evidence="1">
    <location>
        <begin position="61"/>
        <end position="129"/>
    </location>
</feature>
<feature type="compositionally biased region" description="Basic and acidic residues" evidence="1">
    <location>
        <begin position="104"/>
        <end position="116"/>
    </location>
</feature>
<dbReference type="AlphaFoldDB" id="A0AAN7K5V2"/>
<comment type="caution">
    <text evidence="2">The sequence shown here is derived from an EMBL/GenBank/DDBJ whole genome shotgun (WGS) entry which is preliminary data.</text>
</comment>
<evidence type="ECO:0000313" key="3">
    <source>
        <dbReference type="Proteomes" id="UP001345219"/>
    </source>
</evidence>
<dbReference type="Proteomes" id="UP001345219">
    <property type="component" value="Chromosome 15"/>
</dbReference>
<evidence type="ECO:0000313" key="2">
    <source>
        <dbReference type="EMBL" id="KAK4758198.1"/>
    </source>
</evidence>
<organism evidence="2 3">
    <name type="scientific">Trapa incisa</name>
    <dbReference type="NCBI Taxonomy" id="236973"/>
    <lineage>
        <taxon>Eukaryota</taxon>
        <taxon>Viridiplantae</taxon>
        <taxon>Streptophyta</taxon>
        <taxon>Embryophyta</taxon>
        <taxon>Tracheophyta</taxon>
        <taxon>Spermatophyta</taxon>
        <taxon>Magnoliopsida</taxon>
        <taxon>eudicotyledons</taxon>
        <taxon>Gunneridae</taxon>
        <taxon>Pentapetalae</taxon>
        <taxon>rosids</taxon>
        <taxon>malvids</taxon>
        <taxon>Myrtales</taxon>
        <taxon>Lythraceae</taxon>
        <taxon>Trapa</taxon>
    </lineage>
</organism>
<accession>A0AAN7K5V2</accession>
<feature type="compositionally biased region" description="Basic and acidic residues" evidence="1">
    <location>
        <begin position="67"/>
        <end position="87"/>
    </location>
</feature>
<reference evidence="2 3" key="1">
    <citation type="journal article" date="2023" name="Hortic Res">
        <title>Pangenome of water caltrop reveals structural variations and asymmetric subgenome divergence after allopolyploidization.</title>
        <authorList>
            <person name="Zhang X."/>
            <person name="Chen Y."/>
            <person name="Wang L."/>
            <person name="Yuan Y."/>
            <person name="Fang M."/>
            <person name="Shi L."/>
            <person name="Lu R."/>
            <person name="Comes H.P."/>
            <person name="Ma Y."/>
            <person name="Chen Y."/>
            <person name="Huang G."/>
            <person name="Zhou Y."/>
            <person name="Zheng Z."/>
            <person name="Qiu Y."/>
        </authorList>
    </citation>
    <scope>NUCLEOTIDE SEQUENCE [LARGE SCALE GENOMIC DNA]</scope>
    <source>
        <tissue evidence="2">Roots</tissue>
    </source>
</reference>
<gene>
    <name evidence="2" type="ORF">SAY87_019499</name>
</gene>
<protein>
    <submittedName>
        <fullName evidence="2">Uncharacterized protein</fullName>
    </submittedName>
</protein>